<accession>A0A1C3NR35</accession>
<sequence length="83" mass="9213">MTMGPMHSVHWAHVLSQQHIVDVTRLCIPLTHQHRAGFFLPGASLAPARTEAIAMVIRQAISRRKTASLSADAFRLVVASRRM</sequence>
<gene>
    <name evidence="1" type="ORF">XBLMG947_3657</name>
</gene>
<evidence type="ECO:0000313" key="1">
    <source>
        <dbReference type="EMBL" id="SBV52856.1"/>
    </source>
</evidence>
<proteinExistence type="predicted"/>
<dbReference type="EMBL" id="FLTX01000066">
    <property type="protein sequence ID" value="SBV52856.1"/>
    <property type="molecule type" value="Genomic_DNA"/>
</dbReference>
<dbReference type="STRING" id="56449.XBLMG947_3657"/>
<protein>
    <submittedName>
        <fullName evidence="1">Uncharacterized protein</fullName>
    </submittedName>
</protein>
<dbReference type="Proteomes" id="UP000092503">
    <property type="component" value="Unassembled WGS sequence"/>
</dbReference>
<evidence type="ECO:0000313" key="2">
    <source>
        <dbReference type="Proteomes" id="UP000092503"/>
    </source>
</evidence>
<organism evidence="1 2">
    <name type="scientific">Xanthomonas bromi</name>
    <dbReference type="NCBI Taxonomy" id="56449"/>
    <lineage>
        <taxon>Bacteria</taxon>
        <taxon>Pseudomonadati</taxon>
        <taxon>Pseudomonadota</taxon>
        <taxon>Gammaproteobacteria</taxon>
        <taxon>Lysobacterales</taxon>
        <taxon>Lysobacteraceae</taxon>
        <taxon>Xanthomonas</taxon>
    </lineage>
</organism>
<dbReference type="AlphaFoldDB" id="A0A1C3NR35"/>
<name>A0A1C3NR35_9XANT</name>
<reference evidence="1 2" key="1">
    <citation type="submission" date="2016-06" db="EMBL/GenBank/DDBJ databases">
        <authorList>
            <person name="Kjaerup R.B."/>
            <person name="Dalgaard T.S."/>
            <person name="Juul-Madsen H.R."/>
        </authorList>
    </citation>
    <scope>NUCLEOTIDE SEQUENCE [LARGE SCALE GENOMIC DNA]</scope>
    <source>
        <strain evidence="1">LMG947</strain>
    </source>
</reference>